<dbReference type="PANTHER" id="PTHR24078">
    <property type="entry name" value="DNAJ HOMOLOG SUBFAMILY C MEMBER"/>
    <property type="match status" value="1"/>
</dbReference>
<dbReference type="CDD" id="cd10747">
    <property type="entry name" value="DnaJ_C"/>
    <property type="match status" value="1"/>
</dbReference>
<feature type="region of interest" description="Disordered" evidence="2">
    <location>
        <begin position="75"/>
        <end position="103"/>
    </location>
</feature>
<feature type="compositionally biased region" description="Gly residues" evidence="2">
    <location>
        <begin position="89"/>
        <end position="98"/>
    </location>
</feature>
<dbReference type="Pfam" id="PF00226">
    <property type="entry name" value="DnaJ"/>
    <property type="match status" value="1"/>
</dbReference>
<dbReference type="PROSITE" id="PS00636">
    <property type="entry name" value="DNAJ_1"/>
    <property type="match status" value="1"/>
</dbReference>
<reference evidence="4" key="1">
    <citation type="submission" date="2019-08" db="EMBL/GenBank/DDBJ databases">
        <title>Reference gene set and small RNA set construction with multiple tissues from Davidia involucrata Baill.</title>
        <authorList>
            <person name="Yang H."/>
            <person name="Zhou C."/>
            <person name="Li G."/>
            <person name="Wang J."/>
            <person name="Gao P."/>
            <person name="Wang M."/>
            <person name="Wang R."/>
            <person name="Zhao Y."/>
        </authorList>
    </citation>
    <scope>NUCLEOTIDE SEQUENCE</scope>
    <source>
        <tissue evidence="4">Mixed with DoveR01_LX</tissue>
    </source>
</reference>
<dbReference type="SUPFAM" id="SSF46565">
    <property type="entry name" value="Chaperone J-domain"/>
    <property type="match status" value="1"/>
</dbReference>
<accession>A0A5B7BHD8</accession>
<dbReference type="PROSITE" id="PS50076">
    <property type="entry name" value="DNAJ_2"/>
    <property type="match status" value="1"/>
</dbReference>
<name>A0A5B7BHD8_DAVIN</name>
<dbReference type="Gene3D" id="2.60.260.20">
    <property type="entry name" value="Urease metallochaperone UreE, N-terminal domain"/>
    <property type="match status" value="2"/>
</dbReference>
<dbReference type="InterPro" id="IPR002939">
    <property type="entry name" value="DnaJ_C"/>
</dbReference>
<dbReference type="GO" id="GO:0005829">
    <property type="term" value="C:cytosol"/>
    <property type="evidence" value="ECO:0007669"/>
    <property type="project" value="TreeGrafter"/>
</dbReference>
<dbReference type="GO" id="GO:0006457">
    <property type="term" value="P:protein folding"/>
    <property type="evidence" value="ECO:0007669"/>
    <property type="project" value="InterPro"/>
</dbReference>
<protein>
    <submittedName>
        <fullName evidence="4">Putative Chaperone DnaJ, C-terminal</fullName>
    </submittedName>
</protein>
<dbReference type="EMBL" id="GHES01037700">
    <property type="protein sequence ID" value="MPA68259.1"/>
    <property type="molecule type" value="Transcribed_RNA"/>
</dbReference>
<dbReference type="PRINTS" id="PR00625">
    <property type="entry name" value="JDOMAIN"/>
</dbReference>
<feature type="domain" description="J" evidence="3">
    <location>
        <begin position="4"/>
        <end position="71"/>
    </location>
</feature>
<dbReference type="PANTHER" id="PTHR24078:SF175">
    <property type="entry name" value="DNAJ HEAT SHOCK FAMILY PROTEIN"/>
    <property type="match status" value="1"/>
</dbReference>
<dbReference type="CDD" id="cd06257">
    <property type="entry name" value="DnaJ"/>
    <property type="match status" value="1"/>
</dbReference>
<proteinExistence type="predicted"/>
<dbReference type="InterPro" id="IPR008971">
    <property type="entry name" value="HSP40/DnaJ_pept-bd"/>
</dbReference>
<dbReference type="InterPro" id="IPR051339">
    <property type="entry name" value="DnaJ_subfamily_B"/>
</dbReference>
<dbReference type="InterPro" id="IPR001623">
    <property type="entry name" value="DnaJ_domain"/>
</dbReference>
<dbReference type="Gene3D" id="1.10.287.110">
    <property type="entry name" value="DnaJ domain"/>
    <property type="match status" value="1"/>
</dbReference>
<dbReference type="Pfam" id="PF01556">
    <property type="entry name" value="DnaJ_C"/>
    <property type="match status" value="1"/>
</dbReference>
<dbReference type="FunFam" id="1.10.287.110:FF:000020">
    <property type="entry name" value="DnaJ subfamily B member 13"/>
    <property type="match status" value="1"/>
</dbReference>
<dbReference type="SMART" id="SM00271">
    <property type="entry name" value="DnaJ"/>
    <property type="match status" value="1"/>
</dbReference>
<dbReference type="AlphaFoldDB" id="A0A5B7BHD8"/>
<dbReference type="InterPro" id="IPR018253">
    <property type="entry name" value="DnaJ_domain_CS"/>
</dbReference>
<dbReference type="GO" id="GO:0051082">
    <property type="term" value="F:unfolded protein binding"/>
    <property type="evidence" value="ECO:0007669"/>
    <property type="project" value="InterPro"/>
</dbReference>
<dbReference type="FunFam" id="2.60.260.20:FF:000002">
    <property type="entry name" value="Dnaj homolog subfamily b member"/>
    <property type="match status" value="1"/>
</dbReference>
<dbReference type="InterPro" id="IPR036869">
    <property type="entry name" value="J_dom_sf"/>
</dbReference>
<evidence type="ECO:0000259" key="3">
    <source>
        <dbReference type="PROSITE" id="PS50076"/>
    </source>
</evidence>
<evidence type="ECO:0000256" key="1">
    <source>
        <dbReference type="ARBA" id="ARBA00023186"/>
    </source>
</evidence>
<dbReference type="FunFam" id="2.60.260.20:FF:000030">
    <property type="entry name" value="DNAJ heat shock family protein"/>
    <property type="match status" value="1"/>
</dbReference>
<evidence type="ECO:0000256" key="2">
    <source>
        <dbReference type="SAM" id="MobiDB-lite"/>
    </source>
</evidence>
<dbReference type="GO" id="GO:0051087">
    <property type="term" value="F:protein-folding chaperone binding"/>
    <property type="evidence" value="ECO:0007669"/>
    <property type="project" value="TreeGrafter"/>
</dbReference>
<sequence length="338" mass="37052">MGIDYYNILKVGRNASEEELKKAYKRLAMKWHPDKNSTTKKKEAESKFKQISEAYDVLSDPQKRQIYDIYGEEALKSGQFDPPSPSATSGGGSGGGGPYTNSSFRFDPRDAEDIFAEFFGGSDYGVNGDGGGGKNRNFGENVLKNSNGVFGDQTIRKAAAVENKLSCSLEDLYKGSRRKMKISRIVPDESGKPKTVEEVLAIDIKPGWKKGTKITFPEKGNQEPGVVPGDLIFVVDEKPHALFKRDGNDLVINQRISLLEALTGKTLNLITLDGRNITIPVADIVRPGHEVVIPNEGMPISKEPGKKGNLRIKFDVKFPSRLTAEQKSDLKRVLGGGC</sequence>
<organism evidence="4">
    <name type="scientific">Davidia involucrata</name>
    <name type="common">Dove tree</name>
    <dbReference type="NCBI Taxonomy" id="16924"/>
    <lineage>
        <taxon>Eukaryota</taxon>
        <taxon>Viridiplantae</taxon>
        <taxon>Streptophyta</taxon>
        <taxon>Embryophyta</taxon>
        <taxon>Tracheophyta</taxon>
        <taxon>Spermatophyta</taxon>
        <taxon>Magnoliopsida</taxon>
        <taxon>eudicotyledons</taxon>
        <taxon>Gunneridae</taxon>
        <taxon>Pentapetalae</taxon>
        <taxon>asterids</taxon>
        <taxon>Cornales</taxon>
        <taxon>Nyssaceae</taxon>
        <taxon>Davidia</taxon>
    </lineage>
</organism>
<dbReference type="SUPFAM" id="SSF49493">
    <property type="entry name" value="HSP40/DnaJ peptide-binding domain"/>
    <property type="match status" value="2"/>
</dbReference>
<gene>
    <name evidence="4" type="ORF">Din_037700</name>
</gene>
<evidence type="ECO:0000313" key="4">
    <source>
        <dbReference type="EMBL" id="MPA68259.1"/>
    </source>
</evidence>
<keyword evidence="1" id="KW-0143">Chaperone</keyword>